<dbReference type="PROSITE" id="PS50093">
    <property type="entry name" value="PKD"/>
    <property type="match status" value="3"/>
</dbReference>
<dbReference type="InterPro" id="IPR000601">
    <property type="entry name" value="PKD_dom"/>
</dbReference>
<dbReference type="InterPro" id="IPR013783">
    <property type="entry name" value="Ig-like_fold"/>
</dbReference>
<keyword evidence="2" id="KW-0812">Transmembrane</keyword>
<dbReference type="InterPro" id="IPR022409">
    <property type="entry name" value="PKD/Chitinase_dom"/>
</dbReference>
<evidence type="ECO:0000256" key="5">
    <source>
        <dbReference type="ARBA" id="ARBA00023136"/>
    </source>
</evidence>
<accession>A0ABP8NEH7</accession>
<dbReference type="NCBIfam" id="TIGR04131">
    <property type="entry name" value="Bac_Flav_CTERM"/>
    <property type="match status" value="1"/>
</dbReference>
<dbReference type="InterPro" id="IPR035986">
    <property type="entry name" value="PKD_dom_sf"/>
</dbReference>
<dbReference type="EMBL" id="BAABFA010000010">
    <property type="protein sequence ID" value="GAA4465022.1"/>
    <property type="molecule type" value="Genomic_DNA"/>
</dbReference>
<comment type="caution">
    <text evidence="7">The sequence shown here is derived from an EMBL/GenBank/DDBJ whole genome shotgun (WGS) entry which is preliminary data.</text>
</comment>
<evidence type="ECO:0000256" key="4">
    <source>
        <dbReference type="ARBA" id="ARBA00022989"/>
    </source>
</evidence>
<keyword evidence="3" id="KW-0677">Repeat</keyword>
<name>A0ABP8NEH7_9BACT</name>
<dbReference type="PANTHER" id="PTHR46730">
    <property type="entry name" value="POLYCYSTIN-1"/>
    <property type="match status" value="1"/>
</dbReference>
<evidence type="ECO:0000256" key="3">
    <source>
        <dbReference type="ARBA" id="ARBA00022737"/>
    </source>
</evidence>
<dbReference type="Gene3D" id="2.60.40.10">
    <property type="entry name" value="Immunoglobulins"/>
    <property type="match status" value="3"/>
</dbReference>
<dbReference type="SUPFAM" id="SSF49299">
    <property type="entry name" value="PKD domain"/>
    <property type="match status" value="3"/>
</dbReference>
<keyword evidence="8" id="KW-1185">Reference proteome</keyword>
<evidence type="ECO:0000256" key="1">
    <source>
        <dbReference type="ARBA" id="ARBA00004141"/>
    </source>
</evidence>
<evidence type="ECO:0000259" key="6">
    <source>
        <dbReference type="PROSITE" id="PS50093"/>
    </source>
</evidence>
<evidence type="ECO:0000256" key="2">
    <source>
        <dbReference type="ARBA" id="ARBA00022692"/>
    </source>
</evidence>
<proteinExistence type="predicted"/>
<feature type="domain" description="PKD" evidence="6">
    <location>
        <begin position="674"/>
        <end position="728"/>
    </location>
</feature>
<reference evidence="8" key="1">
    <citation type="journal article" date="2019" name="Int. J. Syst. Evol. Microbiol.">
        <title>The Global Catalogue of Microorganisms (GCM) 10K type strain sequencing project: providing services to taxonomists for standard genome sequencing and annotation.</title>
        <authorList>
            <consortium name="The Broad Institute Genomics Platform"/>
            <consortium name="The Broad Institute Genome Sequencing Center for Infectious Disease"/>
            <person name="Wu L."/>
            <person name="Ma J."/>
        </authorList>
    </citation>
    <scope>NUCLEOTIDE SEQUENCE [LARGE SCALE GENOMIC DNA]</scope>
    <source>
        <strain evidence="8">JCM 32105</strain>
    </source>
</reference>
<organism evidence="7 8">
    <name type="scientific">Nemorincola caseinilytica</name>
    <dbReference type="NCBI Taxonomy" id="2054315"/>
    <lineage>
        <taxon>Bacteria</taxon>
        <taxon>Pseudomonadati</taxon>
        <taxon>Bacteroidota</taxon>
        <taxon>Chitinophagia</taxon>
        <taxon>Chitinophagales</taxon>
        <taxon>Chitinophagaceae</taxon>
        <taxon>Nemorincola</taxon>
    </lineage>
</organism>
<feature type="domain" description="PKD" evidence="6">
    <location>
        <begin position="565"/>
        <end position="628"/>
    </location>
</feature>
<dbReference type="CDD" id="cd00146">
    <property type="entry name" value="PKD"/>
    <property type="match status" value="2"/>
</dbReference>
<evidence type="ECO:0000313" key="7">
    <source>
        <dbReference type="EMBL" id="GAA4465022.1"/>
    </source>
</evidence>
<keyword evidence="5" id="KW-0472">Membrane</keyword>
<dbReference type="PANTHER" id="PTHR46730:SF4">
    <property type="entry name" value="POLYCYSTIC KIDNEY DISEASE PROTEIN 1-LIKE 1"/>
    <property type="match status" value="1"/>
</dbReference>
<dbReference type="SMART" id="SM00089">
    <property type="entry name" value="PKD"/>
    <property type="match status" value="4"/>
</dbReference>
<dbReference type="Proteomes" id="UP001500067">
    <property type="component" value="Unassembled WGS sequence"/>
</dbReference>
<dbReference type="Pfam" id="PF18911">
    <property type="entry name" value="PKD_4"/>
    <property type="match status" value="3"/>
</dbReference>
<protein>
    <recommendedName>
        <fullName evidence="6">PKD domain-containing protein</fullName>
    </recommendedName>
</protein>
<evidence type="ECO:0000313" key="8">
    <source>
        <dbReference type="Proteomes" id="UP001500067"/>
    </source>
</evidence>
<dbReference type="InterPro" id="IPR026341">
    <property type="entry name" value="T9SS_type_B"/>
</dbReference>
<keyword evidence="4" id="KW-1133">Transmembrane helix</keyword>
<comment type="subcellular location">
    <subcellularLocation>
        <location evidence="1">Membrane</location>
        <topology evidence="1">Multi-pass membrane protein</topology>
    </subcellularLocation>
</comment>
<dbReference type="Pfam" id="PF13585">
    <property type="entry name" value="CHU_C"/>
    <property type="match status" value="1"/>
</dbReference>
<feature type="domain" description="PKD" evidence="6">
    <location>
        <begin position="758"/>
        <end position="805"/>
    </location>
</feature>
<gene>
    <name evidence="7" type="ORF">GCM10023093_16500</name>
</gene>
<sequence length="974" mass="103099">MFILAGTHANAQVVVHSSDSLSCTQLCTTLTAVVTGDAPTNSGITIDDEYSAIHPIGFPFNFYGTTYTQLVIGPNGTLCFDLSLAGAYDPWPITAALLGNPSKYNNICGPWCDIDISIAGGGTITYSLTGIAPYRKYIVTFCNDAMYSCTSQRTSTQIILYETTNIVEVHVATKPVCAGWNSGRAIIGVQNATGTAATVAPGRDFPAVYTCTNEAWRFTPNASVTAYTVASIAYAPIPYASSAVHWYNVNTGAYLGTGTTVNVCPTTTTTYRAGALGCADTSFGYYTVTPSPAFSISLTPTNPTRCESCDGSITVSGMLPGIADTITYTLGGVPQPTVIATASGAGTTTITGLCAGTYDNFIARQGGCASLPAGPVTLTNPAISISGVTMVQPSVCGACDGELTINGLYPSHTFTINYNLNGVAQPPFSGTTNASGSLTLTGLCEGTYDNIVASYGITCITPAVGPYVLAGPPPPPASIVAIVQPTECGMCDGSITIRSVIPFSSDTITYMKNGVPQTAIITVASGDSTIYLPGMCEGTYSGFQVKIGNCITMVSGSATLAGPPLTAAFDTTFRYGCSGDTVFFHNHSTSAGPLYYVWQFGDGTTDTSSDPYHVYGPGTYTVTLLATNHHCADSMKLTFTLGHPLDAIFVPDPIIACQGRPVAFLNTSVGANGYLWDFGNGRTDTAMLPTNIYTKSGQYTVQLIASNFIPCYDTAYATVQVDTQSGIQLKMTDSVVCAGTYVTLTGLYAPIGLTGMSWDFGDGTDSIQNMNPVYHSFAGQGVYTVTVNAHYRACDNVSTTRTFTVFQRPNANAGADTSICKGSNSIRLSEYANEKNSLATWLWSTGERTRSITITAPGKYHVTVSVNNCETTDSVNVDDDCYVHIPNVFSPNGDGMNDYFFPRQLLARGLTSFRMAIYNRWGQVIFESKTLDGSGWDGRLNGVNQPEGVYVYTIDVEFRDGQKESHKGNVTLMR</sequence>